<dbReference type="Proteomes" id="UP000320239">
    <property type="component" value="Unassembled WGS sequence"/>
</dbReference>
<dbReference type="InterPro" id="IPR044068">
    <property type="entry name" value="CB"/>
</dbReference>
<keyword evidence="3 6" id="KW-0238">DNA-binding</keyword>
<dbReference type="SUPFAM" id="SSF56349">
    <property type="entry name" value="DNA breaking-rejoining enzymes"/>
    <property type="match status" value="1"/>
</dbReference>
<sequence>MPLVNVIPGEKIPTAPLNTRLPVWRIPGWLLVFVWLGRGTYRSVVLAARYWWITGPLVASWWITRTYGWPVLVGVVAGLGATGSAWWRLHPRTWLRFGWYPAVGRCRQLWTYRRGWVPVMTACGLASVHAGERWVPSLLGVRSDRWGDRVTVRLLPGQHPDDWAAAAPRLAYSFRLREARAYTAGRPDRVVLHFVRRDPLENTVGPLPVPALPDLSGLELGVREDGTAYRLRLTGSHVLIAGATNSGKGSVIWSLLRSLAAGIASGLVEVWAFDPKGGMELASGAPLFARFAYDEPEAMAGVLEEAVKRMRQRAARLRGVTRQHTPTVDEPLMVVIVDELAALTAYLTDRKVRDRIRESLGLLLSQGRAAGVHVVAALQDPRKDVLPFRDLFPTRIALRSPLMANKKGHRRFGNVRKLPSGRFQARYLGPDGIERKAPNTVDTERLAAQWRTLVESEIIRGEWQAPEAGDVHLARYGREWIAHRKLQPRTRENYEDLFRLHIEPTLGHLALGAIKPQTIRSWRGKLLEDGTSEPQAVKAYSLLRAVLNTAVREDEILKQSPCRIPGYDRYHTPERPVATVAQVLALAEQMPPRYVALITVAAFSRLRWGELAALRRCDVDMQGGTVRVPRKLAALKSGLEFGPPKSAAGIRVVALPAMARQALTRHLADFTGADPEALVFTGDKDMPLRTGNFRRAVKWSTALADAGMPVGFHFHDLRHTGNHLAAASGASTRELIHRMGHASMRTALIYQHATSERDREIAESMDKRIARSAKPKRAGQDKRRRREG</sequence>
<gene>
    <name evidence="12" type="ORF">FHX34_1022</name>
</gene>
<evidence type="ECO:0000256" key="6">
    <source>
        <dbReference type="PROSITE-ProRule" id="PRU01248"/>
    </source>
</evidence>
<dbReference type="PROSITE" id="PS51900">
    <property type="entry name" value="CB"/>
    <property type="match status" value="1"/>
</dbReference>
<dbReference type="SUPFAM" id="SSF52540">
    <property type="entry name" value="P-loop containing nucleoside triphosphate hydrolases"/>
    <property type="match status" value="1"/>
</dbReference>
<evidence type="ECO:0000259" key="9">
    <source>
        <dbReference type="PROSITE" id="PS50901"/>
    </source>
</evidence>
<protein>
    <submittedName>
        <fullName evidence="12">Integrase-like protein</fullName>
    </submittedName>
</protein>
<feature type="compositionally biased region" description="Basic and acidic residues" evidence="7">
    <location>
        <begin position="759"/>
        <end position="769"/>
    </location>
</feature>
<dbReference type="InterPro" id="IPR027417">
    <property type="entry name" value="P-loop_NTPase"/>
</dbReference>
<keyword evidence="8" id="KW-1133">Transmembrane helix</keyword>
<evidence type="ECO:0000256" key="8">
    <source>
        <dbReference type="SAM" id="Phobius"/>
    </source>
</evidence>
<dbReference type="InterPro" id="IPR058717">
    <property type="entry name" value="Phage_L5_Integrase_N"/>
</dbReference>
<dbReference type="InterPro" id="IPR002104">
    <property type="entry name" value="Integrase_catalytic"/>
</dbReference>
<feature type="compositionally biased region" description="Basic and acidic residues" evidence="7">
    <location>
        <begin position="778"/>
        <end position="788"/>
    </location>
</feature>
<evidence type="ECO:0000256" key="2">
    <source>
        <dbReference type="ARBA" id="ARBA00022908"/>
    </source>
</evidence>
<reference evidence="12 13" key="1">
    <citation type="submission" date="2019-06" db="EMBL/GenBank/DDBJ databases">
        <title>Sequencing the genomes of 1000 actinobacteria strains.</title>
        <authorList>
            <person name="Klenk H.-P."/>
        </authorList>
    </citation>
    <scope>NUCLEOTIDE SEQUENCE [LARGE SCALE GENOMIC DNA]</scope>
    <source>
        <strain evidence="12 13">DSM 43866</strain>
    </source>
</reference>
<dbReference type="EMBL" id="VIWY01000002">
    <property type="protein sequence ID" value="TWG23462.1"/>
    <property type="molecule type" value="Genomic_DNA"/>
</dbReference>
<feature type="domain" description="FtsK" evidence="9">
    <location>
        <begin position="224"/>
        <end position="407"/>
    </location>
</feature>
<dbReference type="PANTHER" id="PTHR30349">
    <property type="entry name" value="PHAGE INTEGRASE-RELATED"/>
    <property type="match status" value="1"/>
</dbReference>
<dbReference type="Pfam" id="PF14659">
    <property type="entry name" value="Phage_int_SAM_3"/>
    <property type="match status" value="1"/>
</dbReference>
<dbReference type="Gene3D" id="1.10.150.130">
    <property type="match status" value="1"/>
</dbReference>
<evidence type="ECO:0000256" key="7">
    <source>
        <dbReference type="SAM" id="MobiDB-lite"/>
    </source>
</evidence>
<dbReference type="InterPro" id="IPR011010">
    <property type="entry name" value="DNA_brk_join_enz"/>
</dbReference>
<proteinExistence type="inferred from homology"/>
<feature type="region of interest" description="Disordered" evidence="7">
    <location>
        <begin position="759"/>
        <end position="788"/>
    </location>
</feature>
<feature type="domain" description="Tyr recombinase" evidence="10">
    <location>
        <begin position="573"/>
        <end position="763"/>
    </location>
</feature>
<dbReference type="InterPro" id="IPR050090">
    <property type="entry name" value="Tyrosine_recombinase_XerCD"/>
</dbReference>
<dbReference type="CDD" id="cd01127">
    <property type="entry name" value="TrwB_TraG_TraD_VirD4"/>
    <property type="match status" value="1"/>
</dbReference>
<dbReference type="InterPro" id="IPR002543">
    <property type="entry name" value="FtsK_dom"/>
</dbReference>
<evidence type="ECO:0000256" key="5">
    <source>
        <dbReference type="PROSITE-ProRule" id="PRU00289"/>
    </source>
</evidence>
<evidence type="ECO:0000256" key="3">
    <source>
        <dbReference type="ARBA" id="ARBA00023125"/>
    </source>
</evidence>
<evidence type="ECO:0000259" key="11">
    <source>
        <dbReference type="PROSITE" id="PS51900"/>
    </source>
</evidence>
<keyword evidence="5" id="KW-0067">ATP-binding</keyword>
<dbReference type="Gene3D" id="1.10.443.10">
    <property type="entry name" value="Intergrase catalytic core"/>
    <property type="match status" value="1"/>
</dbReference>
<dbReference type="InterPro" id="IPR013762">
    <property type="entry name" value="Integrase-like_cat_sf"/>
</dbReference>
<dbReference type="RefSeq" id="WP_239082556.1">
    <property type="nucleotide sequence ID" value="NZ_BOMX01000124.1"/>
</dbReference>
<dbReference type="GO" id="GO:0005524">
    <property type="term" value="F:ATP binding"/>
    <property type="evidence" value="ECO:0007669"/>
    <property type="project" value="UniProtKB-UniRule"/>
</dbReference>
<dbReference type="Gene3D" id="3.40.50.300">
    <property type="entry name" value="P-loop containing nucleotide triphosphate hydrolases"/>
    <property type="match status" value="1"/>
</dbReference>
<feature type="domain" description="Core-binding (CB)" evidence="11">
    <location>
        <begin position="467"/>
        <end position="551"/>
    </location>
</feature>
<dbReference type="AlphaFoldDB" id="A0A561WHV0"/>
<dbReference type="InterPro" id="IPR003593">
    <property type="entry name" value="AAA+_ATPase"/>
</dbReference>
<feature type="binding site" evidence="5">
    <location>
        <begin position="242"/>
        <end position="249"/>
    </location>
    <ligand>
        <name>ATP</name>
        <dbReference type="ChEBI" id="CHEBI:30616"/>
    </ligand>
</feature>
<dbReference type="PANTHER" id="PTHR30349:SF64">
    <property type="entry name" value="PROPHAGE INTEGRASE INTD-RELATED"/>
    <property type="match status" value="1"/>
</dbReference>
<dbReference type="Pfam" id="PF00589">
    <property type="entry name" value="Phage_integrase"/>
    <property type="match status" value="1"/>
</dbReference>
<keyword evidence="8" id="KW-0812">Transmembrane</keyword>
<keyword evidence="2" id="KW-0229">DNA integration</keyword>
<dbReference type="PROSITE" id="PS50901">
    <property type="entry name" value="FTSK"/>
    <property type="match status" value="1"/>
</dbReference>
<evidence type="ECO:0000256" key="1">
    <source>
        <dbReference type="ARBA" id="ARBA00008857"/>
    </source>
</evidence>
<feature type="transmembrane region" description="Helical" evidence="8">
    <location>
        <begin position="20"/>
        <end position="37"/>
    </location>
</feature>
<organism evidence="12 13">
    <name type="scientific">Actinoplanes teichomyceticus</name>
    <dbReference type="NCBI Taxonomy" id="1867"/>
    <lineage>
        <taxon>Bacteria</taxon>
        <taxon>Bacillati</taxon>
        <taxon>Actinomycetota</taxon>
        <taxon>Actinomycetes</taxon>
        <taxon>Micromonosporales</taxon>
        <taxon>Micromonosporaceae</taxon>
        <taxon>Actinoplanes</taxon>
    </lineage>
</organism>
<dbReference type="InterPro" id="IPR004107">
    <property type="entry name" value="Integrase_SAM-like_N"/>
</dbReference>
<dbReference type="InterPro" id="IPR010998">
    <property type="entry name" value="Integrase_recombinase_N"/>
</dbReference>
<evidence type="ECO:0000313" key="12">
    <source>
        <dbReference type="EMBL" id="TWG23462.1"/>
    </source>
</evidence>
<feature type="transmembrane region" description="Helical" evidence="8">
    <location>
        <begin position="69"/>
        <end position="87"/>
    </location>
</feature>
<dbReference type="GO" id="GO:0015074">
    <property type="term" value="P:DNA integration"/>
    <property type="evidence" value="ECO:0007669"/>
    <property type="project" value="UniProtKB-KW"/>
</dbReference>
<comment type="caution">
    <text evidence="12">The sequence shown here is derived from an EMBL/GenBank/DDBJ whole genome shotgun (WGS) entry which is preliminary data.</text>
</comment>
<name>A0A561WHV0_ACTTI</name>
<dbReference type="CDD" id="cd01189">
    <property type="entry name" value="INT_ICEBs1_C_like"/>
    <property type="match status" value="1"/>
</dbReference>
<dbReference type="GO" id="GO:0003677">
    <property type="term" value="F:DNA binding"/>
    <property type="evidence" value="ECO:0007669"/>
    <property type="project" value="UniProtKB-UniRule"/>
</dbReference>
<dbReference type="SMART" id="SM00382">
    <property type="entry name" value="AAA"/>
    <property type="match status" value="1"/>
</dbReference>
<comment type="similarity">
    <text evidence="1">Belongs to the 'phage' integrase family.</text>
</comment>
<dbReference type="Pfam" id="PF01580">
    <property type="entry name" value="FtsK_SpoIIIE"/>
    <property type="match status" value="1"/>
</dbReference>
<evidence type="ECO:0000313" key="13">
    <source>
        <dbReference type="Proteomes" id="UP000320239"/>
    </source>
</evidence>
<keyword evidence="4" id="KW-0233">DNA recombination</keyword>
<keyword evidence="5" id="KW-0547">Nucleotide-binding</keyword>
<dbReference type="GO" id="GO:0006310">
    <property type="term" value="P:DNA recombination"/>
    <property type="evidence" value="ECO:0007669"/>
    <property type="project" value="UniProtKB-KW"/>
</dbReference>
<dbReference type="PROSITE" id="PS51898">
    <property type="entry name" value="TYR_RECOMBINASE"/>
    <property type="match status" value="1"/>
</dbReference>
<keyword evidence="8" id="KW-0472">Membrane</keyword>
<keyword evidence="13" id="KW-1185">Reference proteome</keyword>
<dbReference type="Pfam" id="PF26003">
    <property type="entry name" value="Integrase_N_phage"/>
    <property type="match status" value="1"/>
</dbReference>
<evidence type="ECO:0000256" key="4">
    <source>
        <dbReference type="ARBA" id="ARBA00023172"/>
    </source>
</evidence>
<accession>A0A561WHV0</accession>
<evidence type="ECO:0000259" key="10">
    <source>
        <dbReference type="PROSITE" id="PS51898"/>
    </source>
</evidence>